<sequence length="93" mass="9911">MSPTTPPLHPELVAPFPQRLVRLVPLLQGFAAKLKAYLVSQEETRARAAAAPEDPLLRGARPLMAAAWYGSLGPGPMCSPGQTAIGFEPGYKD</sequence>
<dbReference type="eggNOG" id="ENOG5030TDG">
    <property type="taxonomic scope" value="Bacteria"/>
</dbReference>
<name>E3FTL2_STIAD</name>
<evidence type="ECO:0000313" key="1">
    <source>
        <dbReference type="EMBL" id="ADO69626.1"/>
    </source>
</evidence>
<dbReference type="RefSeq" id="WP_013374887.1">
    <property type="nucleotide sequence ID" value="NC_014623.1"/>
</dbReference>
<dbReference type="STRING" id="378806.STAUR_1822"/>
<gene>
    <name evidence="1" type="ordered locus">STAUR_1822</name>
</gene>
<evidence type="ECO:0000313" key="2">
    <source>
        <dbReference type="Proteomes" id="UP000001351"/>
    </source>
</evidence>
<dbReference type="EMBL" id="CP002271">
    <property type="protein sequence ID" value="ADO69626.1"/>
    <property type="molecule type" value="Genomic_DNA"/>
</dbReference>
<dbReference type="AlphaFoldDB" id="E3FTL2"/>
<dbReference type="OrthoDB" id="9974531at2"/>
<dbReference type="Proteomes" id="UP000001351">
    <property type="component" value="Chromosome"/>
</dbReference>
<keyword evidence="2" id="KW-1185">Reference proteome</keyword>
<dbReference type="HOGENOM" id="CLU_2398182_0_0_7"/>
<dbReference type="KEGG" id="sur:STAUR_1822"/>
<reference evidence="1 2" key="1">
    <citation type="journal article" date="2011" name="Mol. Biol. Evol.">
        <title>Comparative genomic analysis of fruiting body formation in Myxococcales.</title>
        <authorList>
            <person name="Huntley S."/>
            <person name="Hamann N."/>
            <person name="Wegener-Feldbrugge S."/>
            <person name="Treuner-Lange A."/>
            <person name="Kube M."/>
            <person name="Reinhardt R."/>
            <person name="Klages S."/>
            <person name="Muller R."/>
            <person name="Ronning C.M."/>
            <person name="Nierman W.C."/>
            <person name="Sogaard-Andersen L."/>
        </authorList>
    </citation>
    <scope>NUCLEOTIDE SEQUENCE [LARGE SCALE GENOMIC DNA]</scope>
    <source>
        <strain evidence="1 2">DW4/3-1</strain>
    </source>
</reference>
<protein>
    <submittedName>
        <fullName evidence="1">Uncharacterized protein</fullName>
    </submittedName>
</protein>
<accession>E3FTL2</accession>
<proteinExistence type="predicted"/>
<organism evidence="1 2">
    <name type="scientific">Stigmatella aurantiaca (strain DW4/3-1)</name>
    <dbReference type="NCBI Taxonomy" id="378806"/>
    <lineage>
        <taxon>Bacteria</taxon>
        <taxon>Pseudomonadati</taxon>
        <taxon>Myxococcota</taxon>
        <taxon>Myxococcia</taxon>
        <taxon>Myxococcales</taxon>
        <taxon>Cystobacterineae</taxon>
        <taxon>Archangiaceae</taxon>
        <taxon>Stigmatella</taxon>
    </lineage>
</organism>